<protein>
    <submittedName>
        <fullName evidence="2">Uncharacterized protein</fullName>
    </submittedName>
</protein>
<organism evidence="2 3">
    <name type="scientific">Symbiodinium natans</name>
    <dbReference type="NCBI Taxonomy" id="878477"/>
    <lineage>
        <taxon>Eukaryota</taxon>
        <taxon>Sar</taxon>
        <taxon>Alveolata</taxon>
        <taxon>Dinophyceae</taxon>
        <taxon>Suessiales</taxon>
        <taxon>Symbiodiniaceae</taxon>
        <taxon>Symbiodinium</taxon>
    </lineage>
</organism>
<dbReference type="Gene3D" id="2.60.120.620">
    <property type="entry name" value="q2cbj1_9rhob like domain"/>
    <property type="match status" value="1"/>
</dbReference>
<dbReference type="AlphaFoldDB" id="A0A812TQP7"/>
<dbReference type="Proteomes" id="UP000604046">
    <property type="component" value="Unassembled WGS sequence"/>
</dbReference>
<sequence length="298" mass="33119">MAELLRAQLAQVRRRQKAAEAKFAALESEASQLRRQLDSGKQAAEQSVADTEEAPLISAAGLRQRCALPTEASLLPCELWPYVYSSIARAAVPEAVVARLQKQFEAAIPSASKQGTSRRVTLERPDRDFQACLFDLCRILAAALRGSRDFSLELDQAWGVAQQQGDYSPVAAHRNLKSPHGFSCIMDIALPPSLSYENHERPSKGSYGFHDGLHNLLWKGDRTTDKDDLVQPGIIQLELRLGQLYVFPDWVQTLTYPFEGPGERRWIAATVALAETRDARHGRPGRHEKLKLLPNLAS</sequence>
<evidence type="ECO:0000313" key="3">
    <source>
        <dbReference type="Proteomes" id="UP000604046"/>
    </source>
</evidence>
<keyword evidence="3" id="KW-1185">Reference proteome</keyword>
<dbReference type="EMBL" id="CAJNDS010002580">
    <property type="protein sequence ID" value="CAE7533351.1"/>
    <property type="molecule type" value="Genomic_DNA"/>
</dbReference>
<name>A0A812TQP7_9DINO</name>
<proteinExistence type="predicted"/>
<gene>
    <name evidence="2" type="ORF">SNAT2548_LOCUS29887</name>
</gene>
<accession>A0A812TQP7</accession>
<dbReference type="OrthoDB" id="272703at2759"/>
<evidence type="ECO:0000256" key="1">
    <source>
        <dbReference type="SAM" id="Coils"/>
    </source>
</evidence>
<comment type="caution">
    <text evidence="2">The sequence shown here is derived from an EMBL/GenBank/DDBJ whole genome shotgun (WGS) entry which is preliminary data.</text>
</comment>
<reference evidence="2" key="1">
    <citation type="submission" date="2021-02" db="EMBL/GenBank/DDBJ databases">
        <authorList>
            <person name="Dougan E. K."/>
            <person name="Rhodes N."/>
            <person name="Thang M."/>
            <person name="Chan C."/>
        </authorList>
    </citation>
    <scope>NUCLEOTIDE SEQUENCE</scope>
</reference>
<evidence type="ECO:0000313" key="2">
    <source>
        <dbReference type="EMBL" id="CAE7533351.1"/>
    </source>
</evidence>
<feature type="coiled-coil region" evidence="1">
    <location>
        <begin position="2"/>
        <end position="43"/>
    </location>
</feature>
<keyword evidence="1" id="KW-0175">Coiled coil</keyword>